<name>A0AAN8WS19_HALRR</name>
<feature type="compositionally biased region" description="Polar residues" evidence="4">
    <location>
        <begin position="204"/>
        <end position="219"/>
    </location>
</feature>
<evidence type="ECO:0000313" key="7">
    <source>
        <dbReference type="Proteomes" id="UP001381693"/>
    </source>
</evidence>
<feature type="domain" description="Homeobox" evidence="5">
    <location>
        <begin position="1"/>
        <end position="18"/>
    </location>
</feature>
<feature type="DNA-binding region" description="Homeobox" evidence="3">
    <location>
        <begin position="3"/>
        <end position="19"/>
    </location>
</feature>
<dbReference type="PROSITE" id="PS50071">
    <property type="entry name" value="HOMEOBOX_2"/>
    <property type="match status" value="1"/>
</dbReference>
<gene>
    <name evidence="6" type="primary">EVX1_1</name>
    <name evidence="6" type="ORF">SK128_006612</name>
</gene>
<keyword evidence="7" id="KW-1185">Reference proteome</keyword>
<dbReference type="GO" id="GO:0000981">
    <property type="term" value="F:DNA-binding transcription factor activity, RNA polymerase II-specific"/>
    <property type="evidence" value="ECO:0007669"/>
    <property type="project" value="TreeGrafter"/>
</dbReference>
<keyword evidence="3" id="KW-0539">Nucleus</keyword>
<dbReference type="AlphaFoldDB" id="A0AAN8WS19"/>
<dbReference type="GO" id="GO:0005634">
    <property type="term" value="C:nucleus"/>
    <property type="evidence" value="ECO:0007669"/>
    <property type="project" value="UniProtKB-SubCell"/>
</dbReference>
<comment type="caution">
    <text evidence="6">The sequence shown here is derived from an EMBL/GenBank/DDBJ whole genome shotgun (WGS) entry which is preliminary data.</text>
</comment>
<evidence type="ECO:0000259" key="5">
    <source>
        <dbReference type="PROSITE" id="PS50071"/>
    </source>
</evidence>
<evidence type="ECO:0000256" key="2">
    <source>
        <dbReference type="ARBA" id="ARBA00022473"/>
    </source>
</evidence>
<keyword evidence="3 6" id="KW-0371">Homeobox</keyword>
<dbReference type="PANTHER" id="PTHR46294:SF4">
    <property type="entry name" value="SEGMENTATION PROTEIN EVEN-SKIPPED"/>
    <property type="match status" value="1"/>
</dbReference>
<proteinExistence type="predicted"/>
<evidence type="ECO:0000313" key="6">
    <source>
        <dbReference type="EMBL" id="KAK7071205.1"/>
    </source>
</evidence>
<accession>A0AAN8WS19</accession>
<comment type="subcellular location">
    <subcellularLocation>
        <location evidence="1 3">Nucleus</location>
    </subcellularLocation>
</comment>
<dbReference type="PANTHER" id="PTHR46294">
    <property type="entry name" value="SEGMENTATION PROTEIN EVEN-SKIPPED"/>
    <property type="match status" value="1"/>
</dbReference>
<organism evidence="6 7">
    <name type="scientific">Halocaridina rubra</name>
    <name type="common">Hawaiian red shrimp</name>
    <dbReference type="NCBI Taxonomy" id="373956"/>
    <lineage>
        <taxon>Eukaryota</taxon>
        <taxon>Metazoa</taxon>
        <taxon>Ecdysozoa</taxon>
        <taxon>Arthropoda</taxon>
        <taxon>Crustacea</taxon>
        <taxon>Multicrustacea</taxon>
        <taxon>Malacostraca</taxon>
        <taxon>Eumalacostraca</taxon>
        <taxon>Eucarida</taxon>
        <taxon>Decapoda</taxon>
        <taxon>Pleocyemata</taxon>
        <taxon>Caridea</taxon>
        <taxon>Atyoidea</taxon>
        <taxon>Atyidae</taxon>
        <taxon>Halocaridina</taxon>
    </lineage>
</organism>
<feature type="compositionally biased region" description="Polar residues" evidence="4">
    <location>
        <begin position="237"/>
        <end position="258"/>
    </location>
</feature>
<feature type="compositionally biased region" description="Low complexity" evidence="4">
    <location>
        <begin position="220"/>
        <end position="231"/>
    </location>
</feature>
<keyword evidence="2" id="KW-0217">Developmental protein</keyword>
<dbReference type="InterPro" id="IPR052002">
    <property type="entry name" value="Even-skipped_HD"/>
</dbReference>
<reference evidence="6 7" key="1">
    <citation type="submission" date="2023-11" db="EMBL/GenBank/DDBJ databases">
        <title>Halocaridina rubra genome assembly.</title>
        <authorList>
            <person name="Smith C."/>
        </authorList>
    </citation>
    <scope>NUCLEOTIDE SEQUENCE [LARGE SCALE GENOMIC DNA]</scope>
    <source>
        <strain evidence="6">EP-1</strain>
        <tissue evidence="6">Whole</tissue>
    </source>
</reference>
<dbReference type="CDD" id="cd00086">
    <property type="entry name" value="homeodomain"/>
    <property type="match status" value="1"/>
</dbReference>
<evidence type="ECO:0000256" key="4">
    <source>
        <dbReference type="SAM" id="MobiDB-lite"/>
    </source>
</evidence>
<dbReference type="EMBL" id="JAXCGZ010015118">
    <property type="protein sequence ID" value="KAK7071205.1"/>
    <property type="molecule type" value="Genomic_DNA"/>
</dbReference>
<evidence type="ECO:0000256" key="1">
    <source>
        <dbReference type="ARBA" id="ARBA00004123"/>
    </source>
</evidence>
<sequence>MVSEKVWFQNRRMKDKRQRMALTLPYWDSALAATLLHAAHPSPPLLHPLASHSHLAPHLTSAAHTLSSFLPTPLGLGQILAPQTFPAATAHPPPLPIRPYPTLLLHSVPPAAQPLLASHDPRPVAITRHGISTTTLPRPYSLWEAGRQHGLIQDKTLFSPTNDVNKSKDDVLLASSIGHYRQQSPPLPPLRQHMMTPPVLHQPHSPTDLSAMTSTSRMQSTTITSLSNSSLVPQYPHSLTSQASGSSSDNCSQAIKTE</sequence>
<dbReference type="Proteomes" id="UP001381693">
    <property type="component" value="Unassembled WGS sequence"/>
</dbReference>
<keyword evidence="3 6" id="KW-0238">DNA-binding</keyword>
<dbReference type="InterPro" id="IPR001356">
    <property type="entry name" value="HD"/>
</dbReference>
<feature type="region of interest" description="Disordered" evidence="4">
    <location>
        <begin position="181"/>
        <end position="258"/>
    </location>
</feature>
<protein>
    <submittedName>
        <fullName evidence="6">Homeodomain</fullName>
    </submittedName>
</protein>
<dbReference type="GO" id="GO:0000978">
    <property type="term" value="F:RNA polymerase II cis-regulatory region sequence-specific DNA binding"/>
    <property type="evidence" value="ECO:0007669"/>
    <property type="project" value="TreeGrafter"/>
</dbReference>
<evidence type="ECO:0000256" key="3">
    <source>
        <dbReference type="PROSITE-ProRule" id="PRU00108"/>
    </source>
</evidence>